<dbReference type="PANTHER" id="PTHR23507">
    <property type="entry name" value="ZGC:174356"/>
    <property type="match status" value="1"/>
</dbReference>
<feature type="transmembrane region" description="Helical" evidence="6">
    <location>
        <begin position="455"/>
        <end position="477"/>
    </location>
</feature>
<keyword evidence="4 6" id="KW-0472">Membrane</keyword>
<name>A0AB39Z476_DROSZ</name>
<feature type="transmembrane region" description="Helical" evidence="6">
    <location>
        <begin position="324"/>
        <end position="348"/>
    </location>
</feature>
<dbReference type="GO" id="GO:0022857">
    <property type="term" value="F:transmembrane transporter activity"/>
    <property type="evidence" value="ECO:0007669"/>
    <property type="project" value="InterPro"/>
</dbReference>
<evidence type="ECO:0000256" key="4">
    <source>
        <dbReference type="ARBA" id="ARBA00023136"/>
    </source>
</evidence>
<dbReference type="RefSeq" id="XP_016928128.2">
    <property type="nucleotide sequence ID" value="XM_017072639.4"/>
</dbReference>
<evidence type="ECO:0000313" key="7">
    <source>
        <dbReference type="Proteomes" id="UP001652628"/>
    </source>
</evidence>
<evidence type="ECO:0000256" key="3">
    <source>
        <dbReference type="ARBA" id="ARBA00022989"/>
    </source>
</evidence>
<keyword evidence="3 6" id="KW-1133">Transmembrane helix</keyword>
<feature type="compositionally biased region" description="Basic and acidic residues" evidence="5">
    <location>
        <begin position="1"/>
        <end position="11"/>
    </location>
</feature>
<proteinExistence type="predicted"/>
<feature type="region of interest" description="Disordered" evidence="5">
    <location>
        <begin position="1"/>
        <end position="37"/>
    </location>
</feature>
<feature type="transmembrane region" description="Helical" evidence="6">
    <location>
        <begin position="394"/>
        <end position="411"/>
    </location>
</feature>
<feature type="transmembrane region" description="Helical" evidence="6">
    <location>
        <begin position="63"/>
        <end position="82"/>
    </location>
</feature>
<accession>A0AB39Z476</accession>
<evidence type="ECO:0000256" key="1">
    <source>
        <dbReference type="ARBA" id="ARBA00004141"/>
    </source>
</evidence>
<dbReference type="PANTHER" id="PTHR23507:SF39">
    <property type="entry name" value="GH23453P-RELATED"/>
    <property type="match status" value="1"/>
</dbReference>
<evidence type="ECO:0000256" key="2">
    <source>
        <dbReference type="ARBA" id="ARBA00022692"/>
    </source>
</evidence>
<dbReference type="GeneID" id="108008741"/>
<feature type="transmembrane region" description="Helical" evidence="6">
    <location>
        <begin position="128"/>
        <end position="151"/>
    </location>
</feature>
<dbReference type="AlphaFoldDB" id="A0AB39Z476"/>
<evidence type="ECO:0000256" key="5">
    <source>
        <dbReference type="SAM" id="MobiDB-lite"/>
    </source>
</evidence>
<dbReference type="Gene3D" id="1.20.1250.20">
    <property type="entry name" value="MFS general substrate transporter like domains"/>
    <property type="match status" value="1"/>
</dbReference>
<feature type="transmembrane region" description="Helical" evidence="6">
    <location>
        <begin position="489"/>
        <end position="509"/>
    </location>
</feature>
<gene>
    <name evidence="8" type="primary">LOC108008741</name>
</gene>
<organism evidence="7 8">
    <name type="scientific">Drosophila suzukii</name>
    <name type="common">Spotted-wing drosophila fruit fly</name>
    <dbReference type="NCBI Taxonomy" id="28584"/>
    <lineage>
        <taxon>Eukaryota</taxon>
        <taxon>Metazoa</taxon>
        <taxon>Ecdysozoa</taxon>
        <taxon>Arthropoda</taxon>
        <taxon>Hexapoda</taxon>
        <taxon>Insecta</taxon>
        <taxon>Pterygota</taxon>
        <taxon>Neoptera</taxon>
        <taxon>Endopterygota</taxon>
        <taxon>Diptera</taxon>
        <taxon>Brachycera</taxon>
        <taxon>Muscomorpha</taxon>
        <taxon>Ephydroidea</taxon>
        <taxon>Drosophilidae</taxon>
        <taxon>Drosophila</taxon>
        <taxon>Sophophora</taxon>
    </lineage>
</organism>
<feature type="transmembrane region" description="Helical" evidence="6">
    <location>
        <begin position="195"/>
        <end position="222"/>
    </location>
</feature>
<dbReference type="InterPro" id="IPR036259">
    <property type="entry name" value="MFS_trans_sf"/>
</dbReference>
<dbReference type="CDD" id="cd17386">
    <property type="entry name" value="MFS_SLC46"/>
    <property type="match status" value="1"/>
</dbReference>
<reference evidence="8" key="1">
    <citation type="submission" date="2025-08" db="UniProtKB">
        <authorList>
            <consortium name="RefSeq"/>
        </authorList>
    </citation>
    <scope>IDENTIFICATION</scope>
</reference>
<dbReference type="Pfam" id="PF07690">
    <property type="entry name" value="MFS_1"/>
    <property type="match status" value="1"/>
</dbReference>
<dbReference type="SUPFAM" id="SSF103473">
    <property type="entry name" value="MFS general substrate transporter"/>
    <property type="match status" value="1"/>
</dbReference>
<feature type="transmembrane region" description="Helical" evidence="6">
    <location>
        <begin position="417"/>
        <end position="435"/>
    </location>
</feature>
<sequence length="523" mass="57772">MNEEPHAHENLVAKAQKSGDEDLEAGSTSSEESLGERLKSVVPVISGTTELPGDNTASGPQSLCIYLLEPFILVLLFAYNFSSTVLKNEVIYQSCTAGFGYPDSVCQLLGTKNATNETKRIEELVQPYAAQVTLAMRIVECFIPAFCGLFAGSWADRYGRKPLLMGSFLGYGLQYLISAVISYCAIQTHGLVSPWWYVLSIVPLSCLGSSVTYSVAAVCFISDVSEGRVRSYRLIAYELAIYVGLLLGSFGSGYAYEDTDSYIVFSISAVSIFAALFLMTVLLPESLPMRNRVQSTSSIDTSVFSLLKNLWRTCTKPREHKNRFILLTIMVVLLLTAFVADGSNSVFYKFMRIKFHWTVKQFTEYETVSILVPAVAGSGGVLFLWSLRMCTKSAVLWLALVSLLSHCYSSLMKAFALVSWQIYVAIGLGVFKSLVNPMCRTMITNLLPADERGKIFALLGVLQALSPLISSTLYVAIYTRTLDSDPGIFNVFSAFLHGIAIILVGIVWLRKSRNQVYYEPVFK</sequence>
<dbReference type="InterPro" id="IPR011701">
    <property type="entry name" value="MFS"/>
</dbReference>
<evidence type="ECO:0000313" key="8">
    <source>
        <dbReference type="RefSeq" id="XP_016928128.2"/>
    </source>
</evidence>
<dbReference type="Proteomes" id="UP001652628">
    <property type="component" value="Chromosome 2R"/>
</dbReference>
<feature type="transmembrane region" description="Helical" evidence="6">
    <location>
        <begin position="262"/>
        <end position="283"/>
    </location>
</feature>
<keyword evidence="7" id="KW-1185">Reference proteome</keyword>
<dbReference type="GO" id="GO:0016020">
    <property type="term" value="C:membrane"/>
    <property type="evidence" value="ECO:0007669"/>
    <property type="project" value="UniProtKB-SubCell"/>
</dbReference>
<feature type="transmembrane region" description="Helical" evidence="6">
    <location>
        <begin position="163"/>
        <end position="183"/>
    </location>
</feature>
<evidence type="ECO:0000256" key="6">
    <source>
        <dbReference type="SAM" id="Phobius"/>
    </source>
</evidence>
<feature type="transmembrane region" description="Helical" evidence="6">
    <location>
        <begin position="234"/>
        <end position="256"/>
    </location>
</feature>
<protein>
    <submittedName>
        <fullName evidence="8">Probable peptidoglycan muropeptide transporter SLC46</fullName>
    </submittedName>
</protein>
<feature type="transmembrane region" description="Helical" evidence="6">
    <location>
        <begin position="368"/>
        <end position="387"/>
    </location>
</feature>
<keyword evidence="2 6" id="KW-0812">Transmembrane</keyword>
<comment type="subcellular location">
    <subcellularLocation>
        <location evidence="1">Membrane</location>
        <topology evidence="1">Multi-pass membrane protein</topology>
    </subcellularLocation>
</comment>